<accession>A0A127P9L4</accession>
<proteinExistence type="predicted"/>
<sequence length="53" mass="5850">MHDQGARLLQAPGYFPLKTPPVGHGGVFGKLHPSFTSLALYCHKNQIFLTFIP</sequence>
<organism evidence="1">
    <name type="scientific">Collimonas fungivorans</name>
    <dbReference type="NCBI Taxonomy" id="158899"/>
    <lineage>
        <taxon>Bacteria</taxon>
        <taxon>Pseudomonadati</taxon>
        <taxon>Pseudomonadota</taxon>
        <taxon>Betaproteobacteria</taxon>
        <taxon>Burkholderiales</taxon>
        <taxon>Oxalobacteraceae</taxon>
        <taxon>Collimonas</taxon>
    </lineage>
</organism>
<reference evidence="1 2" key="1">
    <citation type="submission" date="2015-11" db="EMBL/GenBank/DDBJ databases">
        <title>Exploring the genomic traits of fungus-feeding bacterial genus Collimonas.</title>
        <authorList>
            <person name="Song C."/>
            <person name="Schmidt R."/>
            <person name="de Jager V."/>
            <person name="Krzyzanowska D."/>
            <person name="Jongedijk E."/>
            <person name="Cankar K."/>
            <person name="Beekwilder J."/>
            <person name="van Veen A."/>
            <person name="de Boer W."/>
            <person name="van Veen J.A."/>
            <person name="Garbeva P."/>
        </authorList>
    </citation>
    <scope>NUCLEOTIDE SEQUENCE [LARGE SCALE GENOMIC DNA]</scope>
    <source>
        <strain evidence="1 2">Ter6</strain>
    </source>
</reference>
<evidence type="ECO:0000313" key="1">
    <source>
        <dbReference type="EMBL" id="AMO94519.1"/>
    </source>
</evidence>
<dbReference type="AlphaFoldDB" id="A0A127P9L4"/>
<name>A0A127P9L4_9BURK</name>
<protein>
    <submittedName>
        <fullName evidence="1">Uncharacterized protein</fullName>
    </submittedName>
</protein>
<dbReference type="Proteomes" id="UP000072421">
    <property type="component" value="Chromosome"/>
</dbReference>
<dbReference type="EMBL" id="CP013232">
    <property type="protein sequence ID" value="AMO94519.1"/>
    <property type="molecule type" value="Genomic_DNA"/>
</dbReference>
<dbReference type="PATRIC" id="fig|158899.10.peg.1825"/>
<evidence type="ECO:0000313" key="2">
    <source>
        <dbReference type="Proteomes" id="UP000072421"/>
    </source>
</evidence>
<gene>
    <name evidence="1" type="ORF">CFter6_1821</name>
</gene>